<organism evidence="2 3">
    <name type="scientific">Streptomyces malaysiensis</name>
    <dbReference type="NCBI Taxonomy" id="92644"/>
    <lineage>
        <taxon>Bacteria</taxon>
        <taxon>Bacillati</taxon>
        <taxon>Actinomycetota</taxon>
        <taxon>Actinomycetes</taxon>
        <taxon>Kitasatosporales</taxon>
        <taxon>Streptomycetaceae</taxon>
        <taxon>Streptomyces</taxon>
        <taxon>Streptomyces violaceusniger group</taxon>
    </lineage>
</organism>
<comment type="caution">
    <text evidence="2">The sequence shown here is derived from an EMBL/GenBank/DDBJ whole genome shotgun (WGS) entry which is preliminary data.</text>
</comment>
<sequence length="59" mass="5406">MTRRGGRHRAGGVGGGDEREAGGEAGAGGGAGGAPGLSGAEPRDSGETLIGGRLSAAGC</sequence>
<feature type="region of interest" description="Disordered" evidence="1">
    <location>
        <begin position="1"/>
        <end position="59"/>
    </location>
</feature>
<reference evidence="2 3" key="1">
    <citation type="submission" date="2015-09" db="EMBL/GenBank/DDBJ databases">
        <title>Genome sequence, genome mining and natural product profiling of a biocontrol bacterium Streptomyces malaysiensis F913.</title>
        <authorList>
            <person name="Xu Y."/>
            <person name="Wei J."/>
            <person name="Xie J."/>
            <person name="Li T."/>
            <person name="Zhou Z."/>
        </authorList>
    </citation>
    <scope>NUCLEOTIDE SEQUENCE [LARGE SCALE GENOMIC DNA]</scope>
    <source>
        <strain evidence="2 3">F913</strain>
    </source>
</reference>
<proteinExistence type="predicted"/>
<feature type="compositionally biased region" description="Basic residues" evidence="1">
    <location>
        <begin position="1"/>
        <end position="10"/>
    </location>
</feature>
<gene>
    <name evidence="2" type="ORF">SMF913_14130</name>
</gene>
<evidence type="ECO:0000313" key="2">
    <source>
        <dbReference type="EMBL" id="PNG98105.1"/>
    </source>
</evidence>
<dbReference type="AlphaFoldDB" id="A0A2J7ZCV7"/>
<evidence type="ECO:0000256" key="1">
    <source>
        <dbReference type="SAM" id="MobiDB-lite"/>
    </source>
</evidence>
<feature type="compositionally biased region" description="Gly residues" evidence="1">
    <location>
        <begin position="23"/>
        <end position="36"/>
    </location>
</feature>
<name>A0A2J7ZCV7_STRMQ</name>
<evidence type="ECO:0000313" key="3">
    <source>
        <dbReference type="Proteomes" id="UP000236520"/>
    </source>
</evidence>
<protein>
    <submittedName>
        <fullName evidence="2">Uncharacterized protein</fullName>
    </submittedName>
</protein>
<dbReference type="EMBL" id="LJIW01000001">
    <property type="protein sequence ID" value="PNG98105.1"/>
    <property type="molecule type" value="Genomic_DNA"/>
</dbReference>
<keyword evidence="3" id="KW-1185">Reference proteome</keyword>
<dbReference type="Proteomes" id="UP000236520">
    <property type="component" value="Unassembled WGS sequence"/>
</dbReference>
<accession>A0A2J7ZCV7</accession>